<dbReference type="AlphaFoldDB" id="W9W3B7"/>
<gene>
    <name evidence="2" type="ORF">A1O7_02995</name>
</gene>
<reference evidence="2 3" key="1">
    <citation type="submission" date="2013-03" db="EMBL/GenBank/DDBJ databases">
        <title>The Genome Sequence of Cladophialophora yegresii CBS 114405.</title>
        <authorList>
            <consortium name="The Broad Institute Genomics Platform"/>
            <person name="Cuomo C."/>
            <person name="de Hoog S."/>
            <person name="Gorbushina A."/>
            <person name="Walker B."/>
            <person name="Young S.K."/>
            <person name="Zeng Q."/>
            <person name="Gargeya S."/>
            <person name="Fitzgerald M."/>
            <person name="Haas B."/>
            <person name="Abouelleil A."/>
            <person name="Allen A.W."/>
            <person name="Alvarado L."/>
            <person name="Arachchi H.M."/>
            <person name="Berlin A.M."/>
            <person name="Chapman S.B."/>
            <person name="Gainer-Dewar J."/>
            <person name="Goldberg J."/>
            <person name="Griggs A."/>
            <person name="Gujja S."/>
            <person name="Hansen M."/>
            <person name="Howarth C."/>
            <person name="Imamovic A."/>
            <person name="Ireland A."/>
            <person name="Larimer J."/>
            <person name="McCowan C."/>
            <person name="Murphy C."/>
            <person name="Pearson M."/>
            <person name="Poon T.W."/>
            <person name="Priest M."/>
            <person name="Roberts A."/>
            <person name="Saif S."/>
            <person name="Shea T."/>
            <person name="Sisk P."/>
            <person name="Sykes S."/>
            <person name="Wortman J."/>
            <person name="Nusbaum C."/>
            <person name="Birren B."/>
        </authorList>
    </citation>
    <scope>NUCLEOTIDE SEQUENCE [LARGE SCALE GENOMIC DNA]</scope>
    <source>
        <strain evidence="2 3">CBS 114405</strain>
    </source>
</reference>
<dbReference type="OrthoDB" id="4121213at2759"/>
<evidence type="ECO:0000256" key="1">
    <source>
        <dbReference type="SAM" id="MobiDB-lite"/>
    </source>
</evidence>
<dbReference type="STRING" id="1182544.W9W3B7"/>
<accession>W9W3B7</accession>
<feature type="non-terminal residue" evidence="2">
    <location>
        <position position="111"/>
    </location>
</feature>
<keyword evidence="3" id="KW-1185">Reference proteome</keyword>
<evidence type="ECO:0000313" key="2">
    <source>
        <dbReference type="EMBL" id="EXJ62557.1"/>
    </source>
</evidence>
<dbReference type="RefSeq" id="XP_007755211.1">
    <property type="nucleotide sequence ID" value="XM_007757021.1"/>
</dbReference>
<dbReference type="Proteomes" id="UP000019473">
    <property type="component" value="Unassembled WGS sequence"/>
</dbReference>
<dbReference type="GeneID" id="19177596"/>
<dbReference type="EMBL" id="AMGW01000002">
    <property type="protein sequence ID" value="EXJ62557.1"/>
    <property type="molecule type" value="Genomic_DNA"/>
</dbReference>
<dbReference type="VEuPathDB" id="FungiDB:A1O7_02995"/>
<sequence>SYECKASVQERPYASRPSRTQQLSNPKLVPKLASDTPNNLLNSKGVADQQLADINAGRAKLVVPPEGPRSSTPDSPRRTSDSDSVSTISTNRSRSLSRSRSRGRGERIPTS</sequence>
<feature type="compositionally biased region" description="Low complexity" evidence="1">
    <location>
        <begin position="82"/>
        <end position="94"/>
    </location>
</feature>
<comment type="caution">
    <text evidence="2">The sequence shown here is derived from an EMBL/GenBank/DDBJ whole genome shotgun (WGS) entry which is preliminary data.</text>
</comment>
<proteinExistence type="predicted"/>
<feature type="non-terminal residue" evidence="2">
    <location>
        <position position="1"/>
    </location>
</feature>
<evidence type="ECO:0000313" key="3">
    <source>
        <dbReference type="Proteomes" id="UP000019473"/>
    </source>
</evidence>
<feature type="region of interest" description="Disordered" evidence="1">
    <location>
        <begin position="1"/>
        <end position="45"/>
    </location>
</feature>
<feature type="region of interest" description="Disordered" evidence="1">
    <location>
        <begin position="58"/>
        <end position="111"/>
    </location>
</feature>
<name>W9W3B7_9EURO</name>
<dbReference type="Pfam" id="PF13917">
    <property type="entry name" value="zf-CCHC_3"/>
    <property type="match status" value="1"/>
</dbReference>
<organism evidence="2 3">
    <name type="scientific">Cladophialophora yegresii CBS 114405</name>
    <dbReference type="NCBI Taxonomy" id="1182544"/>
    <lineage>
        <taxon>Eukaryota</taxon>
        <taxon>Fungi</taxon>
        <taxon>Dikarya</taxon>
        <taxon>Ascomycota</taxon>
        <taxon>Pezizomycotina</taxon>
        <taxon>Eurotiomycetes</taxon>
        <taxon>Chaetothyriomycetidae</taxon>
        <taxon>Chaetothyriales</taxon>
        <taxon>Herpotrichiellaceae</taxon>
        <taxon>Cladophialophora</taxon>
    </lineage>
</organism>
<dbReference type="HOGENOM" id="CLU_2164317_0_0_1"/>
<protein>
    <submittedName>
        <fullName evidence="2">Uncharacterized protein</fullName>
    </submittedName>
</protein>